<organism evidence="1 2">
    <name type="scientific">Caerostris extrusa</name>
    <name type="common">Bark spider</name>
    <name type="synonym">Caerostris bankana</name>
    <dbReference type="NCBI Taxonomy" id="172846"/>
    <lineage>
        <taxon>Eukaryota</taxon>
        <taxon>Metazoa</taxon>
        <taxon>Ecdysozoa</taxon>
        <taxon>Arthropoda</taxon>
        <taxon>Chelicerata</taxon>
        <taxon>Arachnida</taxon>
        <taxon>Araneae</taxon>
        <taxon>Araneomorphae</taxon>
        <taxon>Entelegynae</taxon>
        <taxon>Araneoidea</taxon>
        <taxon>Araneidae</taxon>
        <taxon>Caerostris</taxon>
    </lineage>
</organism>
<evidence type="ECO:0000313" key="1">
    <source>
        <dbReference type="EMBL" id="GIX93560.1"/>
    </source>
</evidence>
<keyword evidence="2" id="KW-1185">Reference proteome</keyword>
<protein>
    <submittedName>
        <fullName evidence="1">Uncharacterized protein</fullName>
    </submittedName>
</protein>
<accession>A0AAV4PC44</accession>
<dbReference type="AlphaFoldDB" id="A0AAV4PC44"/>
<proteinExistence type="predicted"/>
<gene>
    <name evidence="1" type="ORF">CEXT_574211</name>
</gene>
<dbReference type="Proteomes" id="UP001054945">
    <property type="component" value="Unassembled WGS sequence"/>
</dbReference>
<evidence type="ECO:0000313" key="2">
    <source>
        <dbReference type="Proteomes" id="UP001054945"/>
    </source>
</evidence>
<comment type="caution">
    <text evidence="1">The sequence shown here is derived from an EMBL/GenBank/DDBJ whole genome shotgun (WGS) entry which is preliminary data.</text>
</comment>
<sequence length="81" mass="9585">MSGAKYSGVLSLHKILVYYRRWPSGSMFLFEEWNLTNWVELSDEYRFLNWPRLPKSPSERHFGSDVALTVLRSHLLNNRAL</sequence>
<dbReference type="EMBL" id="BPLR01004266">
    <property type="protein sequence ID" value="GIX93560.1"/>
    <property type="molecule type" value="Genomic_DNA"/>
</dbReference>
<name>A0AAV4PC44_CAEEX</name>
<reference evidence="1 2" key="1">
    <citation type="submission" date="2021-06" db="EMBL/GenBank/DDBJ databases">
        <title>Caerostris extrusa draft genome.</title>
        <authorList>
            <person name="Kono N."/>
            <person name="Arakawa K."/>
        </authorList>
    </citation>
    <scope>NUCLEOTIDE SEQUENCE [LARGE SCALE GENOMIC DNA]</scope>
</reference>